<dbReference type="RefSeq" id="WP_067911882.1">
    <property type="nucleotide sequence ID" value="NZ_KQ954245.1"/>
</dbReference>
<dbReference type="OrthoDB" id="9793325at2"/>
<comment type="similarity">
    <text evidence="1">Belongs to the short-chain dehydrogenases/reductases (SDR) family.</text>
</comment>
<accession>A0A117UU60</accession>
<dbReference type="PRINTS" id="PR00081">
    <property type="entry name" value="GDHRDH"/>
</dbReference>
<reference evidence="2 3" key="1">
    <citation type="submission" date="2015-10" db="EMBL/GenBank/DDBJ databases">
        <title>Draft genome sequence of Novosphingobium fuchskuhlense DSM 25065 isolated from a surface water sample of the southwest basin of Lake Grosse Fuchskuhle.</title>
        <authorList>
            <person name="Ruckert C."/>
            <person name="Winkler A."/>
            <person name="Glaeser J."/>
            <person name="Grossart H.-P."/>
            <person name="Kalinowski J."/>
            <person name="Glaeser S."/>
        </authorList>
    </citation>
    <scope>NUCLEOTIDE SEQUENCE [LARGE SCALE GENOMIC DNA]</scope>
    <source>
        <strain evidence="2 3">FNE08-7</strain>
    </source>
</reference>
<dbReference type="AlphaFoldDB" id="A0A117UU60"/>
<protein>
    <submittedName>
        <fullName evidence="2">Short-chain dehydrogenase</fullName>
    </submittedName>
</protein>
<evidence type="ECO:0000313" key="2">
    <source>
        <dbReference type="EMBL" id="KUR70902.1"/>
    </source>
</evidence>
<dbReference type="SUPFAM" id="SSF51735">
    <property type="entry name" value="NAD(P)-binding Rossmann-fold domains"/>
    <property type="match status" value="1"/>
</dbReference>
<dbReference type="STRING" id="1117702.AQZ52_13890"/>
<proteinExistence type="inferred from homology"/>
<evidence type="ECO:0000313" key="3">
    <source>
        <dbReference type="Proteomes" id="UP000058012"/>
    </source>
</evidence>
<dbReference type="PANTHER" id="PTHR42879:SF6">
    <property type="entry name" value="NADPH-DEPENDENT REDUCTASE BACG"/>
    <property type="match status" value="1"/>
</dbReference>
<keyword evidence="3" id="KW-1185">Reference proteome</keyword>
<gene>
    <name evidence="2" type="ORF">AQZ52_13890</name>
</gene>
<comment type="caution">
    <text evidence="2">The sequence shown here is derived from an EMBL/GenBank/DDBJ whole genome shotgun (WGS) entry which is preliminary data.</text>
</comment>
<dbReference type="PANTHER" id="PTHR42879">
    <property type="entry name" value="3-OXOACYL-(ACYL-CARRIER-PROTEIN) REDUCTASE"/>
    <property type="match status" value="1"/>
</dbReference>
<dbReference type="Gene3D" id="3.40.50.720">
    <property type="entry name" value="NAD(P)-binding Rossmann-like Domain"/>
    <property type="match status" value="1"/>
</dbReference>
<dbReference type="InterPro" id="IPR050259">
    <property type="entry name" value="SDR"/>
</dbReference>
<dbReference type="Proteomes" id="UP000058012">
    <property type="component" value="Unassembled WGS sequence"/>
</dbReference>
<sequence length="262" mass="27216">MDLGIAGRKALVNGGSAGMGRGAALALAREGTEVFISARGTERLEATCAAIAAETGAKVHPIIADHASDAGREAILAACPDPDIFVATCAPPPFTGDFRDVSREAFEKAVTTALLSPIDYIKAFSSPMMARRWGRIVNISTGAAKYPAAMRVLSGPPRAALANYCHAISKELARHGVTVNSVLPGMHHTPGIEDMMNPRAAKNGRTYDEEVAAFVKAARIPAGRFGDAEDLGAMVAMLCSAQASFVTGQSLVVDGGMGTSIF</sequence>
<dbReference type="InterPro" id="IPR036291">
    <property type="entry name" value="NAD(P)-bd_dom_sf"/>
</dbReference>
<evidence type="ECO:0000256" key="1">
    <source>
        <dbReference type="ARBA" id="ARBA00006484"/>
    </source>
</evidence>
<dbReference type="EMBL" id="LLZS01000008">
    <property type="protein sequence ID" value="KUR70902.1"/>
    <property type="molecule type" value="Genomic_DNA"/>
</dbReference>
<name>A0A117UU60_9SPHN</name>
<organism evidence="2 3">
    <name type="scientific">Novosphingobium fuchskuhlense</name>
    <dbReference type="NCBI Taxonomy" id="1117702"/>
    <lineage>
        <taxon>Bacteria</taxon>
        <taxon>Pseudomonadati</taxon>
        <taxon>Pseudomonadota</taxon>
        <taxon>Alphaproteobacteria</taxon>
        <taxon>Sphingomonadales</taxon>
        <taxon>Sphingomonadaceae</taxon>
        <taxon>Novosphingobium</taxon>
    </lineage>
</organism>
<dbReference type="InterPro" id="IPR002347">
    <property type="entry name" value="SDR_fam"/>
</dbReference>
<dbReference type="Pfam" id="PF13561">
    <property type="entry name" value="adh_short_C2"/>
    <property type="match status" value="1"/>
</dbReference>